<evidence type="ECO:0000256" key="1">
    <source>
        <dbReference type="ARBA" id="ARBA00002486"/>
    </source>
</evidence>
<reference evidence="4 5" key="1">
    <citation type="submission" date="2018-08" db="EMBL/GenBank/DDBJ databases">
        <title>A genome reference for cultivated species of the human gut microbiota.</title>
        <authorList>
            <person name="Zou Y."/>
            <person name="Xue W."/>
            <person name="Luo G."/>
        </authorList>
    </citation>
    <scope>NUCLEOTIDE SEQUENCE [LARGE SCALE GENOMIC DNA]</scope>
    <source>
        <strain evidence="4 5">AF28-26</strain>
    </source>
</reference>
<dbReference type="GO" id="GO:0042732">
    <property type="term" value="P:D-xylose metabolic process"/>
    <property type="evidence" value="ECO:0007669"/>
    <property type="project" value="UniProtKB-KW"/>
</dbReference>
<dbReference type="AlphaFoldDB" id="A0A412AX53"/>
<gene>
    <name evidence="4" type="ORF">DWY99_08075</name>
</gene>
<comment type="similarity">
    <text evidence="2">Belongs to the ROK (NagC/XylR) family.</text>
</comment>
<sequence>MAIESIITTRKYYKRNKILNIIRSNENISRYDVKKMTMYSMSTVLDIIDDLIASGMIYEADCEEPRVGRKPVWLRLNPEGGYFIGAEFNAFHLHCAMLNFTGEIIYQSEEDLLPDQGKDAILALLIRHIHAAIDAVKGKPGQIFAISVGIPGYLNEDKSIALSHFRLKDWENVPVKKILEDEFHLPCYLDNNVNVMAFAYKWLRYNGDCRDFLFVSIRTGVRIVPVINNHLILSRGGLSGELGHVKVAPHGTLCSCGGIGCLNSEISDLSILGKLKAGFEFGRFPEIMEMAGGDPDKVTLEMFCESAAQEHPDSVKLMLDLANILGEALSMAVNILAPEVVVLSGQLAQLGEPFFQEISKVLERNVVQEIHQGLKVTASVFNEYIGAIGAAAYAMQEEFDFIDKQI</sequence>
<dbReference type="Gene3D" id="1.10.10.10">
    <property type="entry name" value="Winged helix-like DNA-binding domain superfamily/Winged helix DNA-binding domain"/>
    <property type="match status" value="1"/>
</dbReference>
<dbReference type="EMBL" id="QRTC01000028">
    <property type="protein sequence ID" value="RGQ40377.1"/>
    <property type="molecule type" value="Genomic_DNA"/>
</dbReference>
<dbReference type="SUPFAM" id="SSF46785">
    <property type="entry name" value="Winged helix' DNA-binding domain"/>
    <property type="match status" value="1"/>
</dbReference>
<keyword evidence="3" id="KW-0859">Xylose metabolism</keyword>
<dbReference type="Proteomes" id="UP000284751">
    <property type="component" value="Unassembled WGS sequence"/>
</dbReference>
<comment type="caution">
    <text evidence="4">The sequence shown here is derived from an EMBL/GenBank/DDBJ whole genome shotgun (WGS) entry which is preliminary data.</text>
</comment>
<evidence type="ECO:0000313" key="5">
    <source>
        <dbReference type="Proteomes" id="UP000284751"/>
    </source>
</evidence>
<evidence type="ECO:0000256" key="2">
    <source>
        <dbReference type="ARBA" id="ARBA00006479"/>
    </source>
</evidence>
<evidence type="ECO:0000313" key="4">
    <source>
        <dbReference type="EMBL" id="RGQ40377.1"/>
    </source>
</evidence>
<dbReference type="Gene3D" id="3.30.420.40">
    <property type="match status" value="2"/>
</dbReference>
<accession>A0A412AX53</accession>
<comment type="function">
    <text evidence="1">Transcriptional repressor of xylose-utilizing enzymes.</text>
</comment>
<protein>
    <submittedName>
        <fullName evidence="4">ROK family protein</fullName>
    </submittedName>
</protein>
<dbReference type="SUPFAM" id="SSF53067">
    <property type="entry name" value="Actin-like ATPase domain"/>
    <property type="match status" value="1"/>
</dbReference>
<dbReference type="InterPro" id="IPR000600">
    <property type="entry name" value="ROK"/>
</dbReference>
<proteinExistence type="inferred from homology"/>
<dbReference type="PANTHER" id="PTHR18964">
    <property type="entry name" value="ROK (REPRESSOR, ORF, KINASE) FAMILY"/>
    <property type="match status" value="1"/>
</dbReference>
<dbReference type="InterPro" id="IPR036388">
    <property type="entry name" value="WH-like_DNA-bd_sf"/>
</dbReference>
<evidence type="ECO:0000256" key="3">
    <source>
        <dbReference type="ARBA" id="ARBA00022629"/>
    </source>
</evidence>
<name>A0A412AX53_9FIRM</name>
<dbReference type="Pfam" id="PF00480">
    <property type="entry name" value="ROK"/>
    <property type="match status" value="1"/>
</dbReference>
<dbReference type="InterPro" id="IPR043129">
    <property type="entry name" value="ATPase_NBD"/>
</dbReference>
<dbReference type="InterPro" id="IPR036390">
    <property type="entry name" value="WH_DNA-bd_sf"/>
</dbReference>
<dbReference type="PANTHER" id="PTHR18964:SF149">
    <property type="entry name" value="BIFUNCTIONAL UDP-N-ACETYLGLUCOSAMINE 2-EPIMERASE_N-ACETYLMANNOSAMINE KINASE"/>
    <property type="match status" value="1"/>
</dbReference>
<organism evidence="4 5">
    <name type="scientific">[Clostridium] leptum</name>
    <dbReference type="NCBI Taxonomy" id="1535"/>
    <lineage>
        <taxon>Bacteria</taxon>
        <taxon>Bacillati</taxon>
        <taxon>Bacillota</taxon>
        <taxon>Clostridia</taxon>
        <taxon>Eubacteriales</taxon>
        <taxon>Oscillospiraceae</taxon>
        <taxon>Oscillospiraceae incertae sedis</taxon>
    </lineage>
</organism>
<keyword evidence="3" id="KW-0119">Carbohydrate metabolism</keyword>